<proteinExistence type="predicted"/>
<dbReference type="RefSeq" id="WP_289363714.1">
    <property type="nucleotide sequence ID" value="NZ_JAUCBP010000002.1"/>
</dbReference>
<gene>
    <name evidence="2" type="ORF">QTP81_03325</name>
</gene>
<keyword evidence="3" id="KW-1185">Reference proteome</keyword>
<dbReference type="GO" id="GO:0016757">
    <property type="term" value="F:glycosyltransferase activity"/>
    <property type="evidence" value="ECO:0007669"/>
    <property type="project" value="UniProtKB-KW"/>
</dbReference>
<protein>
    <submittedName>
        <fullName evidence="2">Glycosyltransferase family A protein</fullName>
        <ecNumber evidence="2">2.4.-.-</ecNumber>
    </submittedName>
</protein>
<evidence type="ECO:0000313" key="2">
    <source>
        <dbReference type="EMBL" id="MDM7859638.1"/>
    </source>
</evidence>
<dbReference type="CDD" id="cd00761">
    <property type="entry name" value="Glyco_tranf_GTA_type"/>
    <property type="match status" value="1"/>
</dbReference>
<dbReference type="Proteomes" id="UP001234343">
    <property type="component" value="Unassembled WGS sequence"/>
</dbReference>
<reference evidence="2 3" key="1">
    <citation type="submission" date="2023-06" db="EMBL/GenBank/DDBJ databases">
        <title>Alteromonas sp. ASW11-36 isolated from intertidal sand.</title>
        <authorList>
            <person name="Li Y."/>
        </authorList>
    </citation>
    <scope>NUCLEOTIDE SEQUENCE [LARGE SCALE GENOMIC DNA]</scope>
    <source>
        <strain evidence="2 3">ASW11-36</strain>
    </source>
</reference>
<dbReference type="InterPro" id="IPR050834">
    <property type="entry name" value="Glycosyltransf_2"/>
</dbReference>
<accession>A0ABT7STW7</accession>
<dbReference type="Pfam" id="PF00535">
    <property type="entry name" value="Glycos_transf_2"/>
    <property type="match status" value="1"/>
</dbReference>
<dbReference type="InterPro" id="IPR029044">
    <property type="entry name" value="Nucleotide-diphossugar_trans"/>
</dbReference>
<feature type="domain" description="Glycosyltransferase 2-like" evidence="1">
    <location>
        <begin position="5"/>
        <end position="167"/>
    </location>
</feature>
<evidence type="ECO:0000313" key="3">
    <source>
        <dbReference type="Proteomes" id="UP001234343"/>
    </source>
</evidence>
<keyword evidence="2" id="KW-0328">Glycosyltransferase</keyword>
<dbReference type="EC" id="2.4.-.-" evidence="2"/>
<comment type="caution">
    <text evidence="2">The sequence shown here is derived from an EMBL/GenBank/DDBJ whole genome shotgun (WGS) entry which is preliminary data.</text>
</comment>
<dbReference type="EMBL" id="JAUCBP010000002">
    <property type="protein sequence ID" value="MDM7859638.1"/>
    <property type="molecule type" value="Genomic_DNA"/>
</dbReference>
<dbReference type="InterPro" id="IPR001173">
    <property type="entry name" value="Glyco_trans_2-like"/>
</dbReference>
<keyword evidence="2" id="KW-0808">Transferase</keyword>
<dbReference type="PANTHER" id="PTHR43685">
    <property type="entry name" value="GLYCOSYLTRANSFERASE"/>
    <property type="match status" value="1"/>
</dbReference>
<organism evidence="2 3">
    <name type="scientific">Alteromonas arenosi</name>
    <dbReference type="NCBI Taxonomy" id="3055817"/>
    <lineage>
        <taxon>Bacteria</taxon>
        <taxon>Pseudomonadati</taxon>
        <taxon>Pseudomonadota</taxon>
        <taxon>Gammaproteobacteria</taxon>
        <taxon>Alteromonadales</taxon>
        <taxon>Alteromonadaceae</taxon>
        <taxon>Alteromonas/Salinimonas group</taxon>
        <taxon>Alteromonas</taxon>
    </lineage>
</organism>
<evidence type="ECO:0000259" key="1">
    <source>
        <dbReference type="Pfam" id="PF00535"/>
    </source>
</evidence>
<dbReference type="Gene3D" id="3.90.550.10">
    <property type="entry name" value="Spore Coat Polysaccharide Biosynthesis Protein SpsA, Chain A"/>
    <property type="match status" value="1"/>
</dbReference>
<sequence length="288" mass="32717">MSLISVIVPTHNRQEWLVEALHSIYKQTYRPIEVIVVDDGSAEDIKGRVMREFGDQAPTVLRNDEPTGPGAARNLGVANASGEYIAFLDSDDIWYPHKLAEQYAVIRQDPDIGFVGGGCDYMTAQGEPTLKPTMPPAQATYEDFLFKIKMPGSGSNNLIRKSAFDEVQGFREDLMRAEDKHLWLKLLKRYRVGYVQDVLATVRVHGTVRINVNEDITLANRLAVDNEIEDSGLRRKAKAFTYYVVFSRLWQANKWQALLMLLRSFFTYPFAIAPDIKRLRGAIDKFRG</sequence>
<dbReference type="SUPFAM" id="SSF53448">
    <property type="entry name" value="Nucleotide-diphospho-sugar transferases"/>
    <property type="match status" value="1"/>
</dbReference>
<dbReference type="PANTHER" id="PTHR43685:SF2">
    <property type="entry name" value="GLYCOSYLTRANSFERASE 2-LIKE DOMAIN-CONTAINING PROTEIN"/>
    <property type="match status" value="1"/>
</dbReference>
<name>A0ABT7STW7_9ALTE</name>